<organism evidence="3 4">
    <name type="scientific">Gracilibacillus halotolerans</name>
    <dbReference type="NCBI Taxonomy" id="74386"/>
    <lineage>
        <taxon>Bacteria</taxon>
        <taxon>Bacillati</taxon>
        <taxon>Bacillota</taxon>
        <taxon>Bacilli</taxon>
        <taxon>Bacillales</taxon>
        <taxon>Bacillaceae</taxon>
        <taxon>Gracilibacillus</taxon>
    </lineage>
</organism>
<dbReference type="InterPro" id="IPR002611">
    <property type="entry name" value="IstB_ATP-bd"/>
</dbReference>
<dbReference type="AlphaFoldDB" id="A0A841RN23"/>
<evidence type="ECO:0000313" key="4">
    <source>
        <dbReference type="Proteomes" id="UP000572212"/>
    </source>
</evidence>
<reference evidence="3 4" key="1">
    <citation type="submission" date="2020-08" db="EMBL/GenBank/DDBJ databases">
        <title>Genomic Encyclopedia of Type Strains, Phase IV (KMG-IV): sequencing the most valuable type-strain genomes for metagenomic binning, comparative biology and taxonomic classification.</title>
        <authorList>
            <person name="Goeker M."/>
        </authorList>
    </citation>
    <scope>NUCLEOTIDE SEQUENCE [LARGE SCALE GENOMIC DNA]</scope>
    <source>
        <strain evidence="3 4">DSM 11805</strain>
    </source>
</reference>
<dbReference type="NCBIfam" id="NF006505">
    <property type="entry name" value="PRK08939.1"/>
    <property type="match status" value="1"/>
</dbReference>
<dbReference type="PANTHER" id="PTHR30050:SF8">
    <property type="entry name" value="PRIMOSOMAL PROTEIN DNAI"/>
    <property type="match status" value="1"/>
</dbReference>
<dbReference type="GO" id="GO:0006260">
    <property type="term" value="P:DNA replication"/>
    <property type="evidence" value="ECO:0007669"/>
    <property type="project" value="TreeGrafter"/>
</dbReference>
<dbReference type="PANTHER" id="PTHR30050">
    <property type="entry name" value="CHROMOSOMAL REPLICATION INITIATOR PROTEIN DNAA"/>
    <property type="match status" value="1"/>
</dbReference>
<evidence type="ECO:0000259" key="1">
    <source>
        <dbReference type="Pfam" id="PF01695"/>
    </source>
</evidence>
<feature type="domain" description="IstB-like ATP-binding" evidence="1">
    <location>
        <begin position="161"/>
        <end position="273"/>
    </location>
</feature>
<dbReference type="Pfam" id="PF07319">
    <property type="entry name" value="DnaI_N"/>
    <property type="match status" value="1"/>
</dbReference>
<proteinExistence type="predicted"/>
<dbReference type="CDD" id="cd00009">
    <property type="entry name" value="AAA"/>
    <property type="match status" value="1"/>
</dbReference>
<keyword evidence="4" id="KW-1185">Reference proteome</keyword>
<dbReference type="SUPFAM" id="SSF52540">
    <property type="entry name" value="P-loop containing nucleoside triphosphate hydrolases"/>
    <property type="match status" value="1"/>
</dbReference>
<gene>
    <name evidence="3" type="ORF">GGQ92_002708</name>
</gene>
<feature type="domain" description="Primosomal DnaI N-terminal" evidence="2">
    <location>
        <begin position="1"/>
        <end position="98"/>
    </location>
</feature>
<dbReference type="Gene3D" id="3.40.50.300">
    <property type="entry name" value="P-loop containing nucleotide triphosphate hydrolases"/>
    <property type="match status" value="1"/>
</dbReference>
<dbReference type="RefSeq" id="WP_184249889.1">
    <property type="nucleotide sequence ID" value="NZ_BAAACU010000004.1"/>
</dbReference>
<evidence type="ECO:0000313" key="3">
    <source>
        <dbReference type="EMBL" id="MBB6513889.1"/>
    </source>
</evidence>
<dbReference type="GO" id="GO:0005524">
    <property type="term" value="F:ATP binding"/>
    <property type="evidence" value="ECO:0007669"/>
    <property type="project" value="InterPro"/>
</dbReference>
<dbReference type="Proteomes" id="UP000572212">
    <property type="component" value="Unassembled WGS sequence"/>
</dbReference>
<dbReference type="Pfam" id="PF01695">
    <property type="entry name" value="IstB_IS21"/>
    <property type="match status" value="1"/>
</dbReference>
<comment type="caution">
    <text evidence="3">The sequence shown here is derived from an EMBL/GenBank/DDBJ whole genome shotgun (WGS) entry which is preliminary data.</text>
</comment>
<dbReference type="EMBL" id="JACHON010000018">
    <property type="protein sequence ID" value="MBB6513889.1"/>
    <property type="molecule type" value="Genomic_DNA"/>
</dbReference>
<name>A0A841RN23_9BACI</name>
<sequence>MEPIQSAMKNWMKSNERIQQTFEDRRRSVLNDPDIKQFLSEHLELDEEAINKNLMKLYEFQNASKNCADCPNLEGCINIVKGYTPHLGVENQHVSIRYEKCKNKIADEDEKAKEALVQSLYMPSQIKRAKLEELNTKSLERKEVVKEIIHFVQDYSTGNFHKGLYLHGPFGSGKSYILGVIANELKKYNIPSDLIYVPELVREMKSSIKDDSLQAKIDRFKKVPVLMLDDIGAESMSAWFRDEILGSILQHRMMEDLPVFFTSNYDLNQLETHLSTSNRGEVETIKAGRIIERVRQLSKPIELYERHRSDE</sequence>
<accession>A0A841RN23</accession>
<protein>
    <submittedName>
        <fullName evidence="3">Primosomal protein DnaI</fullName>
    </submittedName>
</protein>
<dbReference type="InterPro" id="IPR009928">
    <property type="entry name" value="DnaI_N"/>
</dbReference>
<evidence type="ECO:0000259" key="2">
    <source>
        <dbReference type="Pfam" id="PF07319"/>
    </source>
</evidence>
<dbReference type="InterPro" id="IPR027417">
    <property type="entry name" value="P-loop_NTPase"/>
</dbReference>